<dbReference type="Pfam" id="PF03188">
    <property type="entry name" value="Cytochrom_B561"/>
    <property type="match status" value="1"/>
</dbReference>
<dbReference type="PROSITE" id="PS50939">
    <property type="entry name" value="CYTOCHROME_B561"/>
    <property type="match status" value="1"/>
</dbReference>
<dbReference type="InterPro" id="IPR042307">
    <property type="entry name" value="Reeler_sf"/>
</dbReference>
<evidence type="ECO:0000259" key="15">
    <source>
        <dbReference type="PROSITE" id="PS51019"/>
    </source>
</evidence>
<dbReference type="InterPro" id="IPR005018">
    <property type="entry name" value="DOMON_domain"/>
</dbReference>
<comment type="cofactor">
    <cofactor evidence="1">
        <name>heme b</name>
        <dbReference type="ChEBI" id="CHEBI:60344"/>
    </cofactor>
</comment>
<dbReference type="PANTHER" id="PTHR45828:SF36">
    <property type="entry name" value="REELIN DOMAIN-CONTAINING PROTEIN"/>
    <property type="match status" value="1"/>
</dbReference>
<feature type="domain" description="Reelin" evidence="15">
    <location>
        <begin position="42"/>
        <end position="209"/>
    </location>
</feature>
<evidence type="ECO:0000256" key="7">
    <source>
        <dbReference type="ARBA" id="ARBA00022989"/>
    </source>
</evidence>
<evidence type="ECO:0000259" key="14">
    <source>
        <dbReference type="PROSITE" id="PS50939"/>
    </source>
</evidence>
<dbReference type="PROSITE" id="PS50836">
    <property type="entry name" value="DOMON"/>
    <property type="match status" value="1"/>
</dbReference>
<proteinExistence type="inferred from homology"/>
<keyword evidence="7 12" id="KW-1133">Transmembrane helix</keyword>
<evidence type="ECO:0000256" key="10">
    <source>
        <dbReference type="ARBA" id="ARBA00023180"/>
    </source>
</evidence>
<dbReference type="Proteomes" id="UP000694924">
    <property type="component" value="Unplaced"/>
</dbReference>
<dbReference type="SMART" id="SM00664">
    <property type="entry name" value="DoH"/>
    <property type="match status" value="1"/>
</dbReference>
<evidence type="ECO:0000256" key="11">
    <source>
        <dbReference type="SAM" id="MobiDB-lite"/>
    </source>
</evidence>
<evidence type="ECO:0000256" key="9">
    <source>
        <dbReference type="ARBA" id="ARBA00023136"/>
    </source>
</evidence>
<feature type="region of interest" description="Disordered" evidence="11">
    <location>
        <begin position="581"/>
        <end position="605"/>
    </location>
</feature>
<evidence type="ECO:0000256" key="12">
    <source>
        <dbReference type="SAM" id="Phobius"/>
    </source>
</evidence>
<comment type="similarity">
    <text evidence="3">Belongs to the FRRS1 family.</text>
</comment>
<evidence type="ECO:0000313" key="16">
    <source>
        <dbReference type="Proteomes" id="UP000694924"/>
    </source>
</evidence>
<organism evidence="16 17">
    <name type="scientific">Polistes dominula</name>
    <name type="common">European paper wasp</name>
    <name type="synonym">Vespa dominula</name>
    <dbReference type="NCBI Taxonomy" id="743375"/>
    <lineage>
        <taxon>Eukaryota</taxon>
        <taxon>Metazoa</taxon>
        <taxon>Ecdysozoa</taxon>
        <taxon>Arthropoda</taxon>
        <taxon>Hexapoda</taxon>
        <taxon>Insecta</taxon>
        <taxon>Pterygota</taxon>
        <taxon>Neoptera</taxon>
        <taxon>Endopterygota</taxon>
        <taxon>Hymenoptera</taxon>
        <taxon>Apocrita</taxon>
        <taxon>Aculeata</taxon>
        <taxon>Vespoidea</taxon>
        <taxon>Vespidae</taxon>
        <taxon>Polistinae</taxon>
        <taxon>Polistini</taxon>
        <taxon>Polistes</taxon>
    </lineage>
</organism>
<dbReference type="Gene3D" id="2.60.40.4060">
    <property type="entry name" value="Reeler domain"/>
    <property type="match status" value="1"/>
</dbReference>
<dbReference type="InterPro" id="IPR002861">
    <property type="entry name" value="Reeler_dom"/>
</dbReference>
<protein>
    <submittedName>
        <fullName evidence="17">Ferric-chelate reductase 1 homolog isoform X1</fullName>
    </submittedName>
</protein>
<feature type="transmembrane region" description="Helical" evidence="12">
    <location>
        <begin position="518"/>
        <end position="540"/>
    </location>
</feature>
<dbReference type="CDD" id="cd08760">
    <property type="entry name" value="Cyt_b561_FRRS1_like"/>
    <property type="match status" value="1"/>
</dbReference>
<keyword evidence="4" id="KW-0813">Transport</keyword>
<feature type="domain" description="Cytochrome b561" evidence="14">
    <location>
        <begin position="378"/>
        <end position="577"/>
    </location>
</feature>
<feature type="transmembrane region" description="Helical" evidence="12">
    <location>
        <begin position="488"/>
        <end position="506"/>
    </location>
</feature>
<keyword evidence="16" id="KW-1185">Reference proteome</keyword>
<feature type="transmembrane region" description="Helical" evidence="12">
    <location>
        <begin position="410"/>
        <end position="433"/>
    </location>
</feature>
<keyword evidence="10" id="KW-0325">Glycoprotein</keyword>
<dbReference type="Gene3D" id="1.20.120.1770">
    <property type="match status" value="1"/>
</dbReference>
<comment type="subcellular location">
    <subcellularLocation>
        <location evidence="2">Membrane</location>
        <topology evidence="2">Multi-pass membrane protein</topology>
    </subcellularLocation>
</comment>
<dbReference type="CDD" id="cd09628">
    <property type="entry name" value="DOMON_SDR_2_like"/>
    <property type="match status" value="1"/>
</dbReference>
<evidence type="ECO:0000259" key="13">
    <source>
        <dbReference type="PROSITE" id="PS50836"/>
    </source>
</evidence>
<evidence type="ECO:0000313" key="17">
    <source>
        <dbReference type="RefSeq" id="XP_015186205.1"/>
    </source>
</evidence>
<keyword evidence="6" id="KW-0249">Electron transport</keyword>
<dbReference type="Pfam" id="PF02014">
    <property type="entry name" value="Reeler"/>
    <property type="match status" value="1"/>
</dbReference>
<dbReference type="PROSITE" id="PS51019">
    <property type="entry name" value="REELIN"/>
    <property type="match status" value="1"/>
</dbReference>
<dbReference type="Pfam" id="PF03351">
    <property type="entry name" value="DOMON"/>
    <property type="match status" value="1"/>
</dbReference>
<evidence type="ECO:0000256" key="3">
    <source>
        <dbReference type="ARBA" id="ARBA00009195"/>
    </source>
</evidence>
<feature type="transmembrane region" description="Helical" evidence="12">
    <location>
        <begin position="552"/>
        <end position="576"/>
    </location>
</feature>
<dbReference type="GeneID" id="107071593"/>
<evidence type="ECO:0000256" key="1">
    <source>
        <dbReference type="ARBA" id="ARBA00001970"/>
    </source>
</evidence>
<feature type="transmembrane region" description="Helical" evidence="12">
    <location>
        <begin position="453"/>
        <end position="476"/>
    </location>
</feature>
<evidence type="ECO:0000256" key="4">
    <source>
        <dbReference type="ARBA" id="ARBA00022448"/>
    </source>
</evidence>
<reference evidence="17" key="1">
    <citation type="submission" date="2025-08" db="UniProtKB">
        <authorList>
            <consortium name="RefSeq"/>
        </authorList>
    </citation>
    <scope>IDENTIFICATION</scope>
    <source>
        <tissue evidence="17">Whole body</tissue>
    </source>
</reference>
<keyword evidence="8" id="KW-0408">Iron</keyword>
<sequence>MQQVVPVTRGYGPDPVQAAGRPFNSIRVYPVHSVRQDLNLILGLVTLTVIEKIDGFSSGAPPKTCIDLIPGHSGGKIQTSYPPYQVLPAAGQGRVRLILGSPQGLAYEGFFILARDVESGELIGEFNNLPDNAKFVECTNGVNNAVTHTSKEKKHNLEFDWIAPPEYEGTIIFNSTFAQDYATYWVGVESPKVTVLKRSIDVLTSSTSSTTLRTTTPPYYTPRDDDKDVNQDDPFYEGCSETKNCFGLPDGCLQTKNCKIAVSVLVRGDRYLFEMQAREGKYVAVGLSENNKMDDDSVVECTNDGSDIKLYTSWNTPNKRNERHSLQQGSVQLESAMLNEDQINCKFWRDKITVAQGHKFDLVNKPYYLLLAHGSELRANGIGYHDLVRDSTGEAKLLSDVGSFTVSNNMLIHIHGSLMIVAWMGTTSIAILLARYYKQTWVHSKMCGKDHWFAWHTFLNSITCILTLIAIVVIFVELGTWSTETFHASLGLATTILCFIQPFIAAMRPEPGAPRRQLFNWTHWFIGNAAQICAIVALFFAVRLSKAKLPEWVDWILVAYVIFHVLTHVILTFLGYAPERESSQRGDSFPMKDMSPRGQMTSSDTRMEAPRAGLRKLILGIYVVVIIVFLAIFITFVVLAPIEETWSSIKNTISSY</sequence>
<accession>A0ABM1J168</accession>
<keyword evidence="9 12" id="KW-0472">Membrane</keyword>
<evidence type="ECO:0000256" key="2">
    <source>
        <dbReference type="ARBA" id="ARBA00004141"/>
    </source>
</evidence>
<dbReference type="RefSeq" id="XP_015186205.1">
    <property type="nucleotide sequence ID" value="XM_015330719.1"/>
</dbReference>
<evidence type="ECO:0000256" key="8">
    <source>
        <dbReference type="ARBA" id="ARBA00023004"/>
    </source>
</evidence>
<dbReference type="SMART" id="SM00665">
    <property type="entry name" value="B561"/>
    <property type="match status" value="1"/>
</dbReference>
<dbReference type="InterPro" id="IPR006593">
    <property type="entry name" value="Cyt_b561/ferric_Rdtase_TM"/>
</dbReference>
<name>A0ABM1J168_POLDO</name>
<keyword evidence="5 12" id="KW-0812">Transmembrane</keyword>
<dbReference type="PANTHER" id="PTHR45828">
    <property type="entry name" value="CYTOCHROME B561/FERRIC REDUCTASE TRANSMEMBRANE"/>
    <property type="match status" value="1"/>
</dbReference>
<evidence type="ECO:0000256" key="5">
    <source>
        <dbReference type="ARBA" id="ARBA00022692"/>
    </source>
</evidence>
<dbReference type="InterPro" id="IPR051237">
    <property type="entry name" value="Ferric-chelate_Red/DefProt"/>
</dbReference>
<gene>
    <name evidence="17" type="primary">LOC107071593</name>
</gene>
<evidence type="ECO:0000256" key="6">
    <source>
        <dbReference type="ARBA" id="ARBA00022982"/>
    </source>
</evidence>
<feature type="domain" description="DOMON" evidence="13">
    <location>
        <begin position="256"/>
        <end position="374"/>
    </location>
</feature>
<dbReference type="CDD" id="cd08544">
    <property type="entry name" value="Reeler"/>
    <property type="match status" value="1"/>
</dbReference>
<feature type="transmembrane region" description="Helical" evidence="12">
    <location>
        <begin position="617"/>
        <end position="642"/>
    </location>
</feature>